<dbReference type="GO" id="GO:0031564">
    <property type="term" value="P:transcription antitermination"/>
    <property type="evidence" value="ECO:0007669"/>
    <property type="project" value="UniProtKB-KW"/>
</dbReference>
<accession>A0AAW2BNT3</accession>
<dbReference type="InterPro" id="IPR008991">
    <property type="entry name" value="Translation_prot_SH3-like_sf"/>
</dbReference>
<evidence type="ECO:0000259" key="6">
    <source>
        <dbReference type="SMART" id="SM00739"/>
    </source>
</evidence>
<dbReference type="SUPFAM" id="SSF82679">
    <property type="entry name" value="N-utilization substance G protein NusG, N-terminal domain"/>
    <property type="match status" value="1"/>
</dbReference>
<feature type="compositionally biased region" description="Basic and acidic residues" evidence="4">
    <location>
        <begin position="43"/>
        <end position="57"/>
    </location>
</feature>
<keyword evidence="3" id="KW-0804">Transcription</keyword>
<comment type="caution">
    <text evidence="7">The sequence shown here is derived from an EMBL/GenBank/DDBJ whole genome shotgun (WGS) entry which is preliminary data.</text>
</comment>
<sequence>MNQGLLQWRSHCLLSSSIPLSSIPRTRLIISANNAQQQQEQELSAREKRQLRNERRASNSTNWREQVEERLIKKPKKRFATWTEELNLDTLAKLGPQWWVVRVGRIRTVDTAELLARLLARNFPEIDFQVYTAAVNVKRKLKNGTCLVKPKPLFPGCVFLRCVLNREIHDFIRECEGVGGFVGSKVGNTKKQINKPRPVSDVDMEAIFKRAKEEQEKTDRAFKEEQKEENLNSRMLSVDTHLDPNDDTQLDPNDDTQSVTESKSRRVSKKASDSVRNGSSTAKKYKLLVPGSTVRVVSGTFAEFVGSLKKVNRKTGKATVGFTLFGKESLVDLDVNDVVAETN</sequence>
<proteinExistence type="predicted"/>
<evidence type="ECO:0008006" key="9">
    <source>
        <dbReference type="Google" id="ProtNLM"/>
    </source>
</evidence>
<dbReference type="PANTHER" id="PTHR30265">
    <property type="entry name" value="RHO-INTERACTING TRANSCRIPTION TERMINATION FACTOR NUSG"/>
    <property type="match status" value="1"/>
</dbReference>
<evidence type="ECO:0000256" key="3">
    <source>
        <dbReference type="ARBA" id="ARBA00023163"/>
    </source>
</evidence>
<dbReference type="Pfam" id="PF02357">
    <property type="entry name" value="NusG"/>
    <property type="match status" value="1"/>
</dbReference>
<dbReference type="Gene3D" id="2.30.30.30">
    <property type="match status" value="1"/>
</dbReference>
<dbReference type="SUPFAM" id="SSF50104">
    <property type="entry name" value="Translation proteins SH3-like domain"/>
    <property type="match status" value="1"/>
</dbReference>
<dbReference type="SMART" id="SM00739">
    <property type="entry name" value="KOW"/>
    <property type="match status" value="1"/>
</dbReference>
<evidence type="ECO:0000256" key="1">
    <source>
        <dbReference type="ARBA" id="ARBA00022814"/>
    </source>
</evidence>
<dbReference type="PANTHER" id="PTHR30265:SF4">
    <property type="entry name" value="KOW MOTIF FAMILY PROTEIN, EXPRESSED"/>
    <property type="match status" value="1"/>
</dbReference>
<name>A0AAW2BNT3_9ROSI</name>
<dbReference type="InterPro" id="IPR036735">
    <property type="entry name" value="NGN_dom_sf"/>
</dbReference>
<feature type="domain" description="KOW" evidence="6">
    <location>
        <begin position="287"/>
        <end position="314"/>
    </location>
</feature>
<dbReference type="InterPro" id="IPR014722">
    <property type="entry name" value="Rib_uL2_dom2"/>
</dbReference>
<feature type="region of interest" description="Disordered" evidence="4">
    <location>
        <begin position="213"/>
        <end position="279"/>
    </location>
</feature>
<feature type="compositionally biased region" description="Acidic residues" evidence="4">
    <location>
        <begin position="245"/>
        <end position="254"/>
    </location>
</feature>
<dbReference type="InterPro" id="IPR005824">
    <property type="entry name" value="KOW"/>
</dbReference>
<feature type="domain" description="NusG-like N-terminal" evidence="5">
    <location>
        <begin position="95"/>
        <end position="211"/>
    </location>
</feature>
<keyword evidence="2" id="KW-0805">Transcription regulation</keyword>
<evidence type="ECO:0000256" key="4">
    <source>
        <dbReference type="SAM" id="MobiDB-lite"/>
    </source>
</evidence>
<dbReference type="GO" id="GO:0006354">
    <property type="term" value="P:DNA-templated transcription elongation"/>
    <property type="evidence" value="ECO:0007669"/>
    <property type="project" value="InterPro"/>
</dbReference>
<dbReference type="CDD" id="cd06091">
    <property type="entry name" value="KOW_NusG"/>
    <property type="match status" value="1"/>
</dbReference>
<dbReference type="AlphaFoldDB" id="A0AAW2BNT3"/>
<evidence type="ECO:0000313" key="8">
    <source>
        <dbReference type="Proteomes" id="UP001459277"/>
    </source>
</evidence>
<feature type="compositionally biased region" description="Basic and acidic residues" evidence="4">
    <location>
        <begin position="213"/>
        <end position="231"/>
    </location>
</feature>
<dbReference type="Gene3D" id="3.30.70.940">
    <property type="entry name" value="NusG, N-terminal domain"/>
    <property type="match status" value="1"/>
</dbReference>
<dbReference type="SMART" id="SM00738">
    <property type="entry name" value="NGN"/>
    <property type="match status" value="1"/>
</dbReference>
<dbReference type="EMBL" id="JAZDWU010000011">
    <property type="protein sequence ID" value="KAK9986479.1"/>
    <property type="molecule type" value="Genomic_DNA"/>
</dbReference>
<keyword evidence="1" id="KW-0889">Transcription antitermination</keyword>
<protein>
    <recommendedName>
        <fullName evidence="9">NusG-like N-terminal domain-containing protein</fullName>
    </recommendedName>
</protein>
<dbReference type="InterPro" id="IPR043425">
    <property type="entry name" value="NusG-like"/>
</dbReference>
<gene>
    <name evidence="7" type="ORF">SO802_031430</name>
</gene>
<evidence type="ECO:0000259" key="5">
    <source>
        <dbReference type="SMART" id="SM00738"/>
    </source>
</evidence>
<organism evidence="7 8">
    <name type="scientific">Lithocarpus litseifolius</name>
    <dbReference type="NCBI Taxonomy" id="425828"/>
    <lineage>
        <taxon>Eukaryota</taxon>
        <taxon>Viridiplantae</taxon>
        <taxon>Streptophyta</taxon>
        <taxon>Embryophyta</taxon>
        <taxon>Tracheophyta</taxon>
        <taxon>Spermatophyta</taxon>
        <taxon>Magnoliopsida</taxon>
        <taxon>eudicotyledons</taxon>
        <taxon>Gunneridae</taxon>
        <taxon>Pentapetalae</taxon>
        <taxon>rosids</taxon>
        <taxon>fabids</taxon>
        <taxon>Fagales</taxon>
        <taxon>Fagaceae</taxon>
        <taxon>Lithocarpus</taxon>
    </lineage>
</organism>
<keyword evidence="8" id="KW-1185">Reference proteome</keyword>
<evidence type="ECO:0000256" key="2">
    <source>
        <dbReference type="ARBA" id="ARBA00023015"/>
    </source>
</evidence>
<reference evidence="7 8" key="1">
    <citation type="submission" date="2024-01" db="EMBL/GenBank/DDBJ databases">
        <title>A telomere-to-telomere, gap-free genome of sweet tea (Lithocarpus litseifolius).</title>
        <authorList>
            <person name="Zhou J."/>
        </authorList>
    </citation>
    <scope>NUCLEOTIDE SEQUENCE [LARGE SCALE GENOMIC DNA]</scope>
    <source>
        <strain evidence="7">Zhou-2022a</strain>
        <tissue evidence="7">Leaf</tissue>
    </source>
</reference>
<feature type="region of interest" description="Disordered" evidence="4">
    <location>
        <begin position="39"/>
        <end position="62"/>
    </location>
</feature>
<dbReference type="CDD" id="cd09890">
    <property type="entry name" value="NGN_plant"/>
    <property type="match status" value="1"/>
</dbReference>
<dbReference type="Pfam" id="PF00467">
    <property type="entry name" value="KOW"/>
    <property type="match status" value="1"/>
</dbReference>
<dbReference type="Proteomes" id="UP001459277">
    <property type="component" value="Unassembled WGS sequence"/>
</dbReference>
<dbReference type="InterPro" id="IPR006645">
    <property type="entry name" value="NGN-like_dom"/>
</dbReference>
<evidence type="ECO:0000313" key="7">
    <source>
        <dbReference type="EMBL" id="KAK9986479.1"/>
    </source>
</evidence>